<dbReference type="Proteomes" id="UP000321570">
    <property type="component" value="Unassembled WGS sequence"/>
</dbReference>
<dbReference type="SUPFAM" id="SSF52540">
    <property type="entry name" value="P-loop containing nucleoside triphosphate hydrolases"/>
    <property type="match status" value="1"/>
</dbReference>
<dbReference type="InterPro" id="IPR027417">
    <property type="entry name" value="P-loop_NTPase"/>
</dbReference>
<name>A0A564YKG2_HYMDI</name>
<gene>
    <name evidence="2" type="ORF">WMSIL1_LOCUS7042</name>
</gene>
<organism evidence="2 3">
    <name type="scientific">Hymenolepis diminuta</name>
    <name type="common">Rat tapeworm</name>
    <dbReference type="NCBI Taxonomy" id="6216"/>
    <lineage>
        <taxon>Eukaryota</taxon>
        <taxon>Metazoa</taxon>
        <taxon>Spiralia</taxon>
        <taxon>Lophotrochozoa</taxon>
        <taxon>Platyhelminthes</taxon>
        <taxon>Cestoda</taxon>
        <taxon>Eucestoda</taxon>
        <taxon>Cyclophyllidea</taxon>
        <taxon>Hymenolepididae</taxon>
        <taxon>Hymenolepis</taxon>
    </lineage>
</organism>
<feature type="non-terminal residue" evidence="2">
    <location>
        <position position="249"/>
    </location>
</feature>
<evidence type="ECO:0000256" key="1">
    <source>
        <dbReference type="SAM" id="MobiDB-lite"/>
    </source>
</evidence>
<feature type="non-terminal residue" evidence="2">
    <location>
        <position position="1"/>
    </location>
</feature>
<evidence type="ECO:0000313" key="2">
    <source>
        <dbReference type="EMBL" id="VUZ47439.1"/>
    </source>
</evidence>
<proteinExistence type="predicted"/>
<dbReference type="AlphaFoldDB" id="A0A564YKG2"/>
<accession>A0A564YKG2</accession>
<sequence>FKCFQDALSKEQSFLADILQQRLDTIPVTINRHSSLTDIHETLLRGAVPDRPTYYTNRPQTIAKLTDGFRWLGSTFRPPSALCRQDGSLDNDGSLHPDIPTNAWFLIYGPPGQGKSVMTAAVLRQNRQLLKDMFSGGVVWLRVGERRNVEPTQQTIDVLSALIEHVDALSSTSSSPGNRSSLLRQSSTANYRGNNVIMSSRSSSVDDPFRGGSGGMESEINKMTSLLHKMLIAKQYRRSEVFDTHTISP</sequence>
<dbReference type="Gene3D" id="3.40.50.300">
    <property type="entry name" value="P-loop containing nucleotide triphosphate hydrolases"/>
    <property type="match status" value="1"/>
</dbReference>
<evidence type="ECO:0000313" key="3">
    <source>
        <dbReference type="Proteomes" id="UP000321570"/>
    </source>
</evidence>
<reference evidence="2 3" key="1">
    <citation type="submission" date="2019-07" db="EMBL/GenBank/DDBJ databases">
        <authorList>
            <person name="Jastrzebski P J."/>
            <person name="Paukszto L."/>
            <person name="Jastrzebski P J."/>
        </authorList>
    </citation>
    <scope>NUCLEOTIDE SEQUENCE [LARGE SCALE GENOMIC DNA]</scope>
    <source>
        <strain evidence="2 3">WMS-il1</strain>
    </source>
</reference>
<keyword evidence="3" id="KW-1185">Reference proteome</keyword>
<protein>
    <submittedName>
        <fullName evidence="2">Uncharacterized protein</fullName>
    </submittedName>
</protein>
<feature type="compositionally biased region" description="Polar residues" evidence="1">
    <location>
        <begin position="193"/>
        <end position="205"/>
    </location>
</feature>
<dbReference type="EMBL" id="CABIJS010000244">
    <property type="protein sequence ID" value="VUZ47439.1"/>
    <property type="molecule type" value="Genomic_DNA"/>
</dbReference>
<feature type="region of interest" description="Disordered" evidence="1">
    <location>
        <begin position="193"/>
        <end position="214"/>
    </location>
</feature>